<organism evidence="3 4">
    <name type="scientific">Micromonospora echinofusca</name>
    <dbReference type="NCBI Taxonomy" id="47858"/>
    <lineage>
        <taxon>Bacteria</taxon>
        <taxon>Bacillati</taxon>
        <taxon>Actinomycetota</taxon>
        <taxon>Actinomycetes</taxon>
        <taxon>Micromonosporales</taxon>
        <taxon>Micromonosporaceae</taxon>
        <taxon>Micromonospora</taxon>
    </lineage>
</organism>
<feature type="transmembrane region" description="Helical" evidence="2">
    <location>
        <begin position="135"/>
        <end position="153"/>
    </location>
</feature>
<keyword evidence="2" id="KW-0472">Membrane</keyword>
<feature type="region of interest" description="Disordered" evidence="1">
    <location>
        <begin position="159"/>
        <end position="180"/>
    </location>
</feature>
<dbReference type="AlphaFoldDB" id="A0A1C5GJB5"/>
<keyword evidence="4" id="KW-1185">Reference proteome</keyword>
<dbReference type="RefSeq" id="WP_089003821.1">
    <property type="nucleotide sequence ID" value="NZ_JBEZEO010000011.1"/>
</dbReference>
<protein>
    <recommendedName>
        <fullName evidence="5">DUF3180 domain-containing protein</fullName>
    </recommendedName>
</protein>
<dbReference type="EMBL" id="LT607733">
    <property type="protein sequence ID" value="SCG19662.1"/>
    <property type="molecule type" value="Genomic_DNA"/>
</dbReference>
<name>A0A1C5GJB5_MICEH</name>
<evidence type="ECO:0000313" key="4">
    <source>
        <dbReference type="Proteomes" id="UP000198251"/>
    </source>
</evidence>
<evidence type="ECO:0000313" key="3">
    <source>
        <dbReference type="EMBL" id="SCG19662.1"/>
    </source>
</evidence>
<feature type="compositionally biased region" description="Basic and acidic residues" evidence="1">
    <location>
        <begin position="169"/>
        <end position="180"/>
    </location>
</feature>
<reference evidence="3 4" key="1">
    <citation type="submission" date="2016-06" db="EMBL/GenBank/DDBJ databases">
        <authorList>
            <person name="Kjaerup R.B."/>
            <person name="Dalgaard T.S."/>
            <person name="Juul-Madsen H.R."/>
        </authorList>
    </citation>
    <scope>NUCLEOTIDE SEQUENCE [LARGE SCALE GENOMIC DNA]</scope>
    <source>
        <strain evidence="3 4">DSM 43913</strain>
    </source>
</reference>
<gene>
    <name evidence="3" type="ORF">GA0070610_6049</name>
</gene>
<keyword evidence="2" id="KW-0812">Transmembrane</keyword>
<feature type="transmembrane region" description="Helical" evidence="2">
    <location>
        <begin position="53"/>
        <end position="71"/>
    </location>
</feature>
<feature type="transmembrane region" description="Helical" evidence="2">
    <location>
        <begin position="26"/>
        <end position="47"/>
    </location>
</feature>
<accession>A0A1C5GJB5</accession>
<evidence type="ECO:0008006" key="5">
    <source>
        <dbReference type="Google" id="ProtNLM"/>
    </source>
</evidence>
<dbReference type="InterPro" id="IPR021517">
    <property type="entry name" value="DUF3180"/>
</dbReference>
<sequence length="180" mass="18988">MTQAQSPGPGGTGPERSRMGPTRASTLLVAGLGAAALAWLLISTLYYDYLPELPWLPVVTLAALAVLEAYAAANTRARIERRPGRDPVNPLLVARFVVLAKASALAGAIFAGFYAGLTGWLFVERTDAAVGDRPVAGAGLLAALALVAAALWLERSCRVPEQEDDEDREPGNREGRPGPR</sequence>
<feature type="transmembrane region" description="Helical" evidence="2">
    <location>
        <begin position="92"/>
        <end position="115"/>
    </location>
</feature>
<feature type="region of interest" description="Disordered" evidence="1">
    <location>
        <begin position="1"/>
        <end position="20"/>
    </location>
</feature>
<dbReference type="Proteomes" id="UP000198251">
    <property type="component" value="Chromosome I"/>
</dbReference>
<dbReference type="Pfam" id="PF11377">
    <property type="entry name" value="DUF3180"/>
    <property type="match status" value="1"/>
</dbReference>
<dbReference type="GeneID" id="95805686"/>
<keyword evidence="2" id="KW-1133">Transmembrane helix</keyword>
<evidence type="ECO:0000256" key="1">
    <source>
        <dbReference type="SAM" id="MobiDB-lite"/>
    </source>
</evidence>
<evidence type="ECO:0000256" key="2">
    <source>
        <dbReference type="SAM" id="Phobius"/>
    </source>
</evidence>
<proteinExistence type="predicted"/>